<gene>
    <name evidence="1" type="ORF">ACAOBT_LOCUS20931</name>
</gene>
<keyword evidence="2" id="KW-1185">Reference proteome</keyword>
<organism evidence="1 2">
    <name type="scientific">Acanthoscelides obtectus</name>
    <name type="common">Bean weevil</name>
    <name type="synonym">Bruchus obtectus</name>
    <dbReference type="NCBI Taxonomy" id="200917"/>
    <lineage>
        <taxon>Eukaryota</taxon>
        <taxon>Metazoa</taxon>
        <taxon>Ecdysozoa</taxon>
        <taxon>Arthropoda</taxon>
        <taxon>Hexapoda</taxon>
        <taxon>Insecta</taxon>
        <taxon>Pterygota</taxon>
        <taxon>Neoptera</taxon>
        <taxon>Endopterygota</taxon>
        <taxon>Coleoptera</taxon>
        <taxon>Polyphaga</taxon>
        <taxon>Cucujiformia</taxon>
        <taxon>Chrysomeloidea</taxon>
        <taxon>Chrysomelidae</taxon>
        <taxon>Bruchinae</taxon>
        <taxon>Bruchini</taxon>
        <taxon>Acanthoscelides</taxon>
    </lineage>
</organism>
<reference evidence="1" key="1">
    <citation type="submission" date="2022-03" db="EMBL/GenBank/DDBJ databases">
        <authorList>
            <person name="Sayadi A."/>
        </authorList>
    </citation>
    <scope>NUCLEOTIDE SEQUENCE</scope>
</reference>
<comment type="caution">
    <text evidence="1">The sequence shown here is derived from an EMBL/GenBank/DDBJ whole genome shotgun (WGS) entry which is preliminary data.</text>
</comment>
<name>A0A9P0L7P1_ACAOB</name>
<dbReference type="AlphaFoldDB" id="A0A9P0L7P1"/>
<accession>A0A9P0L7P1</accession>
<protein>
    <submittedName>
        <fullName evidence="1">Uncharacterized protein</fullName>
    </submittedName>
</protein>
<proteinExistence type="predicted"/>
<dbReference type="Proteomes" id="UP001152888">
    <property type="component" value="Unassembled WGS sequence"/>
</dbReference>
<evidence type="ECO:0000313" key="1">
    <source>
        <dbReference type="EMBL" id="CAH1992543.1"/>
    </source>
</evidence>
<dbReference type="EMBL" id="CAKOFQ010007147">
    <property type="protein sequence ID" value="CAH1992543.1"/>
    <property type="molecule type" value="Genomic_DNA"/>
</dbReference>
<sequence>MSRAGRGKSFSIVAIPILYPHQSPVKNRLCLR</sequence>
<evidence type="ECO:0000313" key="2">
    <source>
        <dbReference type="Proteomes" id="UP001152888"/>
    </source>
</evidence>